<dbReference type="EMBL" id="NEXH01000049">
    <property type="protein sequence ID" value="PSN93424.1"/>
    <property type="molecule type" value="Genomic_DNA"/>
</dbReference>
<evidence type="ECO:0000313" key="2">
    <source>
        <dbReference type="Proteomes" id="UP000241284"/>
    </source>
</evidence>
<dbReference type="Proteomes" id="UP000241284">
    <property type="component" value="Unassembled WGS sequence"/>
</dbReference>
<proteinExistence type="predicted"/>
<evidence type="ECO:0000313" key="1">
    <source>
        <dbReference type="EMBL" id="PSN93424.1"/>
    </source>
</evidence>
<dbReference type="AlphaFoldDB" id="A0A2R6B462"/>
<gene>
    <name evidence="1" type="ORF">B9Q06_12010</name>
</gene>
<comment type="caution">
    <text evidence="1">The sequence shown here is derived from an EMBL/GenBank/DDBJ whole genome shotgun (WGS) entry which is preliminary data.</text>
</comment>
<sequence length="75" mass="8381">MSAMGCGCGSNIDTLFYLVSTQTYGEYSLDFPAGCIVGNTTPKNTVYRDAELLEANNILYMMPAKRFRLMLVKRN</sequence>
<organism evidence="1 2">
    <name type="scientific">Candidatus Marsarchaeota G2 archaeon ECH_B_2</name>
    <dbReference type="NCBI Taxonomy" id="1978160"/>
    <lineage>
        <taxon>Archaea</taxon>
        <taxon>Candidatus Marsarchaeota</taxon>
        <taxon>Candidatus Marsarchaeota group 2</taxon>
    </lineage>
</organism>
<name>A0A2R6B462_9ARCH</name>
<reference evidence="1 2" key="1">
    <citation type="submission" date="2017-04" db="EMBL/GenBank/DDBJ databases">
        <title>Novel microbial lineages endemic to geothermal iron-oxide mats fill important gaps in the evolutionary history of Archaea.</title>
        <authorList>
            <person name="Jay Z.J."/>
            <person name="Beam J.P."/>
            <person name="Dlakic M."/>
            <person name="Rusch D.B."/>
            <person name="Kozubal M.A."/>
            <person name="Inskeep W.P."/>
        </authorList>
    </citation>
    <scope>NUCLEOTIDE SEQUENCE [LARGE SCALE GENOMIC DNA]</scope>
    <source>
        <strain evidence="1">ECH_B_2</strain>
    </source>
</reference>
<accession>A0A2R6B462</accession>
<protein>
    <submittedName>
        <fullName evidence="1">Uncharacterized protein</fullName>
    </submittedName>
</protein>